<dbReference type="HOGENOM" id="CLU_038813_2_0_6"/>
<keyword evidence="5" id="KW-1185">Reference proteome</keyword>
<dbReference type="SUPFAM" id="SSF53822">
    <property type="entry name" value="Periplasmic binding protein-like I"/>
    <property type="match status" value="1"/>
</dbReference>
<evidence type="ECO:0000313" key="5">
    <source>
        <dbReference type="Proteomes" id="UP000000238"/>
    </source>
</evidence>
<dbReference type="InterPro" id="IPR003760">
    <property type="entry name" value="PnrA-like"/>
</dbReference>
<evidence type="ECO:0000313" key="4">
    <source>
        <dbReference type="EMBL" id="ABC27984.1"/>
    </source>
</evidence>
<accession>Q2SMZ0</accession>
<dbReference type="CDD" id="cd19963">
    <property type="entry name" value="PBP1_BMP-like"/>
    <property type="match status" value="1"/>
</dbReference>
<gene>
    <name evidence="4" type="ordered locus">HCH_01105</name>
</gene>
<feature type="domain" description="ABC transporter substrate-binding protein PnrA-like" evidence="3">
    <location>
        <begin position="35"/>
        <end position="319"/>
    </location>
</feature>
<dbReference type="STRING" id="349521.HCH_01105"/>
<organism evidence="4 5">
    <name type="scientific">Hahella chejuensis (strain KCTC 2396)</name>
    <dbReference type="NCBI Taxonomy" id="349521"/>
    <lineage>
        <taxon>Bacteria</taxon>
        <taxon>Pseudomonadati</taxon>
        <taxon>Pseudomonadota</taxon>
        <taxon>Gammaproteobacteria</taxon>
        <taxon>Oceanospirillales</taxon>
        <taxon>Hahellaceae</taxon>
        <taxon>Hahella</taxon>
    </lineage>
</organism>
<dbReference type="PANTHER" id="PTHR43208:SF1">
    <property type="entry name" value="ABC TRANSPORTER SUBSTRATE-BINDING PROTEIN"/>
    <property type="match status" value="1"/>
</dbReference>
<dbReference type="AlphaFoldDB" id="Q2SMZ0"/>
<proteinExistence type="predicted"/>
<evidence type="ECO:0000256" key="1">
    <source>
        <dbReference type="ARBA" id="ARBA00022729"/>
    </source>
</evidence>
<evidence type="ECO:0000256" key="2">
    <source>
        <dbReference type="SAM" id="SignalP"/>
    </source>
</evidence>
<dbReference type="EMBL" id="CP000155">
    <property type="protein sequence ID" value="ABC27984.1"/>
    <property type="molecule type" value="Genomic_DNA"/>
</dbReference>
<dbReference type="PANTHER" id="PTHR43208">
    <property type="entry name" value="ABC TRANSPORTER SUBSTRATE-BINDING PROTEIN"/>
    <property type="match status" value="1"/>
</dbReference>
<name>Q2SMZ0_HAHCH</name>
<dbReference type="Gene3D" id="3.40.50.2300">
    <property type="match status" value="2"/>
</dbReference>
<keyword evidence="4" id="KW-0449">Lipoprotein</keyword>
<dbReference type="Proteomes" id="UP000000238">
    <property type="component" value="Chromosome"/>
</dbReference>
<dbReference type="eggNOG" id="COG1744">
    <property type="taxonomic scope" value="Bacteria"/>
</dbReference>
<reference evidence="4 5" key="1">
    <citation type="journal article" date="2005" name="Nucleic Acids Res.">
        <title>Genomic blueprint of Hahella chejuensis, a marine microbe producing an algicidal agent.</title>
        <authorList>
            <person name="Jeong H."/>
            <person name="Yim J.H."/>
            <person name="Lee C."/>
            <person name="Choi S.-H."/>
            <person name="Park Y.K."/>
            <person name="Yoon S.H."/>
            <person name="Hur C.-G."/>
            <person name="Kang H.-Y."/>
            <person name="Kim D."/>
            <person name="Lee H.H."/>
            <person name="Park K.H."/>
            <person name="Park S.-H."/>
            <person name="Park H.-S."/>
            <person name="Lee H.K."/>
            <person name="Oh T.K."/>
            <person name="Kim J.F."/>
        </authorList>
    </citation>
    <scope>NUCLEOTIDE SEQUENCE [LARGE SCALE GENOMIC DNA]</scope>
    <source>
        <strain evidence="4 5">KCTC 2396</strain>
    </source>
</reference>
<dbReference type="RefSeq" id="WP_011395059.1">
    <property type="nucleotide sequence ID" value="NC_007645.1"/>
</dbReference>
<dbReference type="KEGG" id="hch:HCH_01105"/>
<feature type="chain" id="PRO_5004215879" evidence="2">
    <location>
        <begin position="32"/>
        <end position="365"/>
    </location>
</feature>
<dbReference type="OrthoDB" id="9769871at2"/>
<keyword evidence="1 2" id="KW-0732">Signal</keyword>
<dbReference type="GO" id="GO:0005886">
    <property type="term" value="C:plasma membrane"/>
    <property type="evidence" value="ECO:0007669"/>
    <property type="project" value="InterPro"/>
</dbReference>
<sequence>MKQEKKSLAQRFAKAAGVALALFMSAQSVTAAEPVKVGFVYVGPTGDAGWTYSHDKARKYVEEQLGDKVKTTYVESVAEGADAERVIRQLAKSGNDLIFTTSFGYMNPTLKVAKQFPKVKFEHASGYKRAKNVGTYFDRIYEGRYLTGVIAGKMTKSNVIGYVGSFPIPEVVRGIDAFTQGLRSVNPKAVVKVVWVSSWYDPAKEREAAETLILQGADIINQHTDSPGPIQAAQAKGVYAFGYHSDMSLYGKDAHLTAATHNWGPVYLDKVKSVIDGNWTSTDFWGGLATGATALAPLNSAIPEDVVKLVEERKQAIIEGKLHPFQGPVKDQTGAIKVPAGQVMSDEDMLSLNWYVEGVEGELPK</sequence>
<dbReference type="InterPro" id="IPR052910">
    <property type="entry name" value="ABC-Purine-Binding"/>
</dbReference>
<protein>
    <submittedName>
        <fullName evidence="4">Uncharacterized ABC-type transport system, periplasmic component/surface lipoprotein</fullName>
    </submittedName>
</protein>
<dbReference type="InterPro" id="IPR028082">
    <property type="entry name" value="Peripla_BP_I"/>
</dbReference>
<evidence type="ECO:0000259" key="3">
    <source>
        <dbReference type="Pfam" id="PF02608"/>
    </source>
</evidence>
<feature type="signal peptide" evidence="2">
    <location>
        <begin position="1"/>
        <end position="31"/>
    </location>
</feature>
<dbReference type="Pfam" id="PF02608">
    <property type="entry name" value="Bmp"/>
    <property type="match status" value="1"/>
</dbReference>